<protein>
    <submittedName>
        <fullName evidence="2">Uncharacterized protein</fullName>
    </submittedName>
</protein>
<dbReference type="InterPro" id="IPR006311">
    <property type="entry name" value="TAT_signal"/>
</dbReference>
<dbReference type="Proteomes" id="UP000247476">
    <property type="component" value="Unassembled WGS sequence"/>
</dbReference>
<organism evidence="2 3">
    <name type="scientific">Paenibacillus flagellatus</name>
    <dbReference type="NCBI Taxonomy" id="2211139"/>
    <lineage>
        <taxon>Bacteria</taxon>
        <taxon>Bacillati</taxon>
        <taxon>Bacillota</taxon>
        <taxon>Bacilli</taxon>
        <taxon>Bacillales</taxon>
        <taxon>Paenibacillaceae</taxon>
        <taxon>Paenibacillus</taxon>
    </lineage>
</organism>
<dbReference type="EMBL" id="QJVJ01000001">
    <property type="protein sequence ID" value="PYI56908.1"/>
    <property type="molecule type" value="Genomic_DNA"/>
</dbReference>
<dbReference type="RefSeq" id="WP_110837949.1">
    <property type="nucleotide sequence ID" value="NZ_QJVJ01000001.1"/>
</dbReference>
<reference evidence="2 3" key="1">
    <citation type="submission" date="2018-05" db="EMBL/GenBank/DDBJ databases">
        <title>Paenibacillus flagellatus sp. nov., isolated from selenium mineral soil.</title>
        <authorList>
            <person name="Dai X."/>
        </authorList>
    </citation>
    <scope>NUCLEOTIDE SEQUENCE [LARGE SCALE GENOMIC DNA]</scope>
    <source>
        <strain evidence="2 3">DXL2</strain>
    </source>
</reference>
<comment type="caution">
    <text evidence="2">The sequence shown here is derived from an EMBL/GenBank/DDBJ whole genome shotgun (WGS) entry which is preliminary data.</text>
</comment>
<dbReference type="InterPro" id="IPR012334">
    <property type="entry name" value="Pectin_lyas_fold"/>
</dbReference>
<dbReference type="InterPro" id="IPR006626">
    <property type="entry name" value="PbH1"/>
</dbReference>
<dbReference type="InterPro" id="IPR011050">
    <property type="entry name" value="Pectin_lyase_fold/virulence"/>
</dbReference>
<keyword evidence="3" id="KW-1185">Reference proteome</keyword>
<gene>
    <name evidence="2" type="ORF">DLM86_00190</name>
</gene>
<dbReference type="PROSITE" id="PS51318">
    <property type="entry name" value="TAT"/>
    <property type="match status" value="1"/>
</dbReference>
<name>A0A2V5KBS6_9BACL</name>
<dbReference type="SMART" id="SM00710">
    <property type="entry name" value="PbH1"/>
    <property type="match status" value="7"/>
</dbReference>
<sequence>MTESQHGERQWGMERSNGSMAGTEIAGGRAGADDDGAEGGGQALTRRKLLGALGAAGVTLAAGGAFVRLLGTEALASGPGVTASVYGTGPGTSVACCTDAGWANVADYGAAGDGTADDTAAFRAAAATGKPVLVPATAAYYKLSGTVSLTNSIAGVGMPEIRMDGANGSLDKRMFRIAGYRGGGLSVSGLYLNGGYSTGTAGEHSHHIHIADSRNVYVHHNWLHAPYGDCVYVGSDFVAPSENVHIRENVLSNPRRCAVAIVSGRKVWVTRNVVSDPYPYVAAIDLEPNATSSASDLVEDVWIEDNEFYSEIYFVNSYNPNAARPNRRITISGNKGKASYLFRCNVSAGTTEHVAIRGNEFYGAGRMITCSKVPIGLEVAGNRDMSTGAAGWHIADSVAPNVAGNRIEAARTVAVTFANCQAVRFADNVVKDVVSGDGAVRFAGSNATSRHLIAGNVMTGVSGGGYFFGALVTDSAFDGNVTECGAACLRVDAAAAGSDLRIGQGNVFAGTGTPVVGGANLTRWTSPDIQAKGITTGWAAAVPATGSWKRGTIVWNVLPSPLAPVGWVCVSDGSPGVWEPIGPAGALDSSGWKLKSPNGTVYKVSVTDAGALSVAPA</sequence>
<evidence type="ECO:0000313" key="3">
    <source>
        <dbReference type="Proteomes" id="UP000247476"/>
    </source>
</evidence>
<accession>A0A2V5KBS6</accession>
<feature type="region of interest" description="Disordered" evidence="1">
    <location>
        <begin position="1"/>
        <end position="41"/>
    </location>
</feature>
<evidence type="ECO:0000256" key="1">
    <source>
        <dbReference type="SAM" id="MobiDB-lite"/>
    </source>
</evidence>
<dbReference type="AlphaFoldDB" id="A0A2V5KBS6"/>
<dbReference type="SUPFAM" id="SSF51126">
    <property type="entry name" value="Pectin lyase-like"/>
    <property type="match status" value="2"/>
</dbReference>
<evidence type="ECO:0000313" key="2">
    <source>
        <dbReference type="EMBL" id="PYI56908.1"/>
    </source>
</evidence>
<dbReference type="OrthoDB" id="2492063at2"/>
<proteinExistence type="predicted"/>
<feature type="compositionally biased region" description="Basic and acidic residues" evidence="1">
    <location>
        <begin position="1"/>
        <end position="12"/>
    </location>
</feature>
<dbReference type="Gene3D" id="2.160.20.10">
    <property type="entry name" value="Single-stranded right-handed beta-helix, Pectin lyase-like"/>
    <property type="match status" value="1"/>
</dbReference>